<evidence type="ECO:0000313" key="2">
    <source>
        <dbReference type="EMBL" id="RYN73752.1"/>
    </source>
</evidence>
<reference evidence="3" key="1">
    <citation type="journal article" date="2019" name="bioRxiv">
        <title>Genomics, evolutionary history and diagnostics of the Alternaria alternata species group including apple and Asian pear pathotypes.</title>
        <authorList>
            <person name="Armitage A.D."/>
            <person name="Cockerton H.M."/>
            <person name="Sreenivasaprasad S."/>
            <person name="Woodhall J.W."/>
            <person name="Lane C.R."/>
            <person name="Harrison R.J."/>
            <person name="Clarkson J.P."/>
        </authorList>
    </citation>
    <scope>NUCLEOTIDE SEQUENCE [LARGE SCALE GENOMIC DNA]</scope>
    <source>
        <strain evidence="3">FERA 1177</strain>
    </source>
</reference>
<comment type="caution">
    <text evidence="2">The sequence shown here is derived from an EMBL/GenBank/DDBJ whole genome shotgun (WGS) entry which is preliminary data.</text>
</comment>
<feature type="region of interest" description="Disordered" evidence="1">
    <location>
        <begin position="1"/>
        <end position="20"/>
    </location>
</feature>
<dbReference type="Proteomes" id="UP000291422">
    <property type="component" value="Unassembled WGS sequence"/>
</dbReference>
<dbReference type="AlphaFoldDB" id="A0A4Q4ND60"/>
<accession>A0A4Q4ND60</accession>
<organism evidence="2 3">
    <name type="scientific">Alternaria alternata</name>
    <name type="common">Alternaria rot fungus</name>
    <name type="synonym">Torula alternata</name>
    <dbReference type="NCBI Taxonomy" id="5599"/>
    <lineage>
        <taxon>Eukaryota</taxon>
        <taxon>Fungi</taxon>
        <taxon>Dikarya</taxon>
        <taxon>Ascomycota</taxon>
        <taxon>Pezizomycotina</taxon>
        <taxon>Dothideomycetes</taxon>
        <taxon>Pleosporomycetidae</taxon>
        <taxon>Pleosporales</taxon>
        <taxon>Pleosporineae</taxon>
        <taxon>Pleosporaceae</taxon>
        <taxon>Alternaria</taxon>
        <taxon>Alternaria sect. Alternaria</taxon>
        <taxon>Alternaria alternata complex</taxon>
    </lineage>
</organism>
<protein>
    <submittedName>
        <fullName evidence="2">Uncharacterized protein</fullName>
    </submittedName>
</protein>
<name>A0A4Q4ND60_ALTAL</name>
<gene>
    <name evidence="2" type="ORF">AA0117_g7587</name>
</gene>
<evidence type="ECO:0000313" key="3">
    <source>
        <dbReference type="Proteomes" id="UP000291422"/>
    </source>
</evidence>
<evidence type="ECO:0000256" key="1">
    <source>
        <dbReference type="SAM" id="MobiDB-lite"/>
    </source>
</evidence>
<sequence length="35" mass="4098">MRDVQSAEEELKKGQKKVSEKIKRGLCEFSWTQAE</sequence>
<dbReference type="EMBL" id="PDXD01000020">
    <property type="protein sequence ID" value="RYN73752.1"/>
    <property type="molecule type" value="Genomic_DNA"/>
</dbReference>
<proteinExistence type="predicted"/>